<evidence type="ECO:0000313" key="2">
    <source>
        <dbReference type="Proteomes" id="UP000218615"/>
    </source>
</evidence>
<evidence type="ECO:0000313" key="1">
    <source>
        <dbReference type="EMBL" id="SNQ62065.1"/>
    </source>
</evidence>
<dbReference type="RefSeq" id="WP_096206686.1">
    <property type="nucleotide sequence ID" value="NZ_FZMP01000205.1"/>
</dbReference>
<dbReference type="AlphaFoldDB" id="A0A284VS01"/>
<organism evidence="1 2">
    <name type="scientific">Candidatus Methanoperedens nitratireducens</name>
    <dbReference type="NCBI Taxonomy" id="1392998"/>
    <lineage>
        <taxon>Archaea</taxon>
        <taxon>Methanobacteriati</taxon>
        <taxon>Methanobacteriota</taxon>
        <taxon>Stenosarchaea group</taxon>
        <taxon>Methanomicrobia</taxon>
        <taxon>Methanosarcinales</taxon>
        <taxon>ANME-2 cluster</taxon>
        <taxon>Candidatus Methanoperedentaceae</taxon>
        <taxon>Candidatus Methanoperedens</taxon>
    </lineage>
</organism>
<gene>
    <name evidence="1" type="ORF">MNV_580013</name>
</gene>
<reference evidence="2" key="1">
    <citation type="submission" date="2017-06" db="EMBL/GenBank/DDBJ databases">
        <authorList>
            <person name="Cremers G."/>
        </authorList>
    </citation>
    <scope>NUCLEOTIDE SEQUENCE [LARGE SCALE GENOMIC DNA]</scope>
</reference>
<sequence>MFPEIQLVYPVTAKFSEEYTKGCKNIWYIEFENFSEFMKKLGNFRKTGLKQLENVLREQDEIYCGSIENE</sequence>
<dbReference type="Proteomes" id="UP000218615">
    <property type="component" value="Unassembled WGS sequence"/>
</dbReference>
<keyword evidence="2" id="KW-1185">Reference proteome</keyword>
<protein>
    <submittedName>
        <fullName evidence="1">Uncharacterized protein</fullName>
    </submittedName>
</protein>
<dbReference type="EMBL" id="FZMP01000205">
    <property type="protein sequence ID" value="SNQ62065.1"/>
    <property type="molecule type" value="Genomic_DNA"/>
</dbReference>
<proteinExistence type="predicted"/>
<name>A0A284VS01_9EURY</name>
<accession>A0A284VS01</accession>